<dbReference type="GO" id="GO:0006313">
    <property type="term" value="P:DNA transposition"/>
    <property type="evidence" value="ECO:0007669"/>
    <property type="project" value="InterPro"/>
</dbReference>
<feature type="region of interest" description="Disordered" evidence="4">
    <location>
        <begin position="266"/>
        <end position="290"/>
    </location>
</feature>
<dbReference type="PANTHER" id="PTHR35604">
    <property type="entry name" value="TRANSPOSASE INSH FOR INSERTION SEQUENCE ELEMENT IS5A-RELATED"/>
    <property type="match status" value="1"/>
</dbReference>
<dbReference type="GO" id="GO:0004803">
    <property type="term" value="F:transposase activity"/>
    <property type="evidence" value="ECO:0007669"/>
    <property type="project" value="InterPro"/>
</dbReference>
<dbReference type="InterPro" id="IPR002559">
    <property type="entry name" value="Transposase_11"/>
</dbReference>
<proteinExistence type="predicted"/>
<organism evidence="7">
    <name type="scientific">hydrothermal vent metagenome</name>
    <dbReference type="NCBI Taxonomy" id="652676"/>
    <lineage>
        <taxon>unclassified sequences</taxon>
        <taxon>metagenomes</taxon>
        <taxon>ecological metagenomes</taxon>
    </lineage>
</organism>
<accession>A0A3B0S7V9</accession>
<evidence type="ECO:0000313" key="7">
    <source>
        <dbReference type="EMBL" id="VAW00013.1"/>
    </source>
</evidence>
<evidence type="ECO:0000256" key="4">
    <source>
        <dbReference type="SAM" id="MobiDB-lite"/>
    </source>
</evidence>
<evidence type="ECO:0000259" key="5">
    <source>
        <dbReference type="Pfam" id="PF01609"/>
    </source>
</evidence>
<comment type="function">
    <text evidence="1">Involved in the transposition of the insertion sequence IS5.</text>
</comment>
<evidence type="ECO:0000256" key="3">
    <source>
        <dbReference type="ARBA" id="ARBA00023172"/>
    </source>
</evidence>
<evidence type="ECO:0000256" key="2">
    <source>
        <dbReference type="ARBA" id="ARBA00023125"/>
    </source>
</evidence>
<name>A0A3B0S7V9_9ZZZZ</name>
<feature type="compositionally biased region" description="Basic residues" evidence="4">
    <location>
        <begin position="266"/>
        <end position="283"/>
    </location>
</feature>
<evidence type="ECO:0000256" key="1">
    <source>
        <dbReference type="ARBA" id="ARBA00003544"/>
    </source>
</evidence>
<dbReference type="NCBIfam" id="NF033581">
    <property type="entry name" value="transpos_IS5_4"/>
    <property type="match status" value="1"/>
</dbReference>
<dbReference type="PANTHER" id="PTHR35604:SF2">
    <property type="entry name" value="TRANSPOSASE INSH FOR INSERTION SEQUENCE ELEMENT IS5A-RELATED"/>
    <property type="match status" value="1"/>
</dbReference>
<reference evidence="7" key="1">
    <citation type="submission" date="2018-06" db="EMBL/GenBank/DDBJ databases">
        <authorList>
            <person name="Zhirakovskaya E."/>
        </authorList>
    </citation>
    <scope>NUCLEOTIDE SEQUENCE</scope>
</reference>
<keyword evidence="2" id="KW-0238">DNA-binding</keyword>
<keyword evidence="3" id="KW-0233">DNA recombination</keyword>
<feature type="domain" description="Transposase IS4-like" evidence="5">
    <location>
        <begin position="144"/>
        <end position="333"/>
    </location>
</feature>
<gene>
    <name evidence="7" type="ORF">MNBD_ALPHA04-603</name>
</gene>
<feature type="domain" description="Transposase InsH N-terminal" evidence="6">
    <location>
        <begin position="17"/>
        <end position="114"/>
    </location>
</feature>
<dbReference type="Pfam" id="PF05598">
    <property type="entry name" value="DUF772"/>
    <property type="match status" value="1"/>
</dbReference>
<evidence type="ECO:0000259" key="6">
    <source>
        <dbReference type="Pfam" id="PF05598"/>
    </source>
</evidence>
<feature type="region of interest" description="Disordered" evidence="4">
    <location>
        <begin position="167"/>
        <end position="191"/>
    </location>
</feature>
<dbReference type="EMBL" id="UOEF01000294">
    <property type="protein sequence ID" value="VAW00013.1"/>
    <property type="molecule type" value="Genomic_DNA"/>
</dbReference>
<sequence length="347" mass="40393">MGQMGFFDLSSRYAGLDRKNDPLVFLRETVPWENFRPELKTVWRRPDEERKSRAGRKPWDEILMFKVIVLQQLYNLSDDQIEYQIRDRLSFMRFLDLSIEDPVPDAKTVWLYREKLARAGMVKSLFDRFDAYLRDNGYLAMGGQIVDASIVPVPRQRNTREKNETIKAGQAPGDWDGKPHKKRQKDVDARWTRKHGKSHYGYKNHVNVDRRHKFIRDHEVSDASVHDSQTLDDLIDADNTSSDLWGDSAYRSQEAERSLERQGYRSHIHHKGKRGKPLTRRQTKANTTRSKARVRVEHVFGFQERSMGGKFIRAIGMARAKAKIGMMNLVCNMSRLVQFERGAAAPS</sequence>
<dbReference type="AlphaFoldDB" id="A0A3B0S7V9"/>
<dbReference type="GO" id="GO:0003677">
    <property type="term" value="F:DNA binding"/>
    <property type="evidence" value="ECO:0007669"/>
    <property type="project" value="UniProtKB-KW"/>
</dbReference>
<dbReference type="InterPro" id="IPR008490">
    <property type="entry name" value="Transposase_InsH_N"/>
</dbReference>
<dbReference type="InterPro" id="IPR047959">
    <property type="entry name" value="Transpos_IS5"/>
</dbReference>
<dbReference type="Pfam" id="PF01609">
    <property type="entry name" value="DDE_Tnp_1"/>
    <property type="match status" value="1"/>
</dbReference>
<protein>
    <submittedName>
        <fullName evidence="7">Mobile element protein</fullName>
    </submittedName>
</protein>